<proteinExistence type="predicted"/>
<gene>
    <name evidence="1" type="ORF">QT716_11260</name>
</gene>
<dbReference type="Pfam" id="PF02566">
    <property type="entry name" value="OsmC"/>
    <property type="match status" value="1"/>
</dbReference>
<accession>A0ABU4G0X3</accession>
<sequence>MAEHEFHLKAFWPGGRNSAGYIEAGNLQTKISIPSAMEGPNVGTNPDEMLLGAAATCYIITLAAMIERTHLPLDTMSLESIGFVDVTMGIFTYKKIIHKPTVSLKSEASPSDFEKLNVLIVEAEKNCMISKAIKGNVDVEVEPSVSKSQV</sequence>
<evidence type="ECO:0000313" key="1">
    <source>
        <dbReference type="EMBL" id="MDW0110614.1"/>
    </source>
</evidence>
<organism evidence="1 2">
    <name type="scientific">Sporosarcina aquimarina</name>
    <dbReference type="NCBI Taxonomy" id="114975"/>
    <lineage>
        <taxon>Bacteria</taxon>
        <taxon>Bacillati</taxon>
        <taxon>Bacillota</taxon>
        <taxon>Bacilli</taxon>
        <taxon>Bacillales</taxon>
        <taxon>Caryophanaceae</taxon>
        <taxon>Sporosarcina</taxon>
    </lineage>
</organism>
<dbReference type="Proteomes" id="UP001280629">
    <property type="component" value="Unassembled WGS sequence"/>
</dbReference>
<keyword evidence="2" id="KW-1185">Reference proteome</keyword>
<dbReference type="SUPFAM" id="SSF82784">
    <property type="entry name" value="OsmC-like"/>
    <property type="match status" value="1"/>
</dbReference>
<dbReference type="InterPro" id="IPR019905">
    <property type="entry name" value="OsmC-like_firmicutes"/>
</dbReference>
<dbReference type="InterPro" id="IPR052707">
    <property type="entry name" value="OsmC_Ohr_Peroxiredoxin"/>
</dbReference>
<evidence type="ECO:0000313" key="2">
    <source>
        <dbReference type="Proteomes" id="UP001280629"/>
    </source>
</evidence>
<reference evidence="1 2" key="1">
    <citation type="submission" date="2023-06" db="EMBL/GenBank/DDBJ databases">
        <title>Sporosarcina sp. nov., isolated from Korean traditional fermented seafood 'Jeotgal'.</title>
        <authorList>
            <person name="Yang A.-I."/>
            <person name="Shin N.-R."/>
        </authorList>
    </citation>
    <scope>NUCLEOTIDE SEQUENCE [LARGE SCALE GENOMIC DNA]</scope>
    <source>
        <strain evidence="1 2">KCTC3840</strain>
    </source>
</reference>
<dbReference type="PANTHER" id="PTHR42830:SF2">
    <property type="entry name" value="OSMC_OHR FAMILY PROTEIN"/>
    <property type="match status" value="1"/>
</dbReference>
<dbReference type="NCBIfam" id="TIGR03563">
    <property type="entry name" value="perox_SACOL1771"/>
    <property type="match status" value="1"/>
</dbReference>
<dbReference type="InterPro" id="IPR015946">
    <property type="entry name" value="KH_dom-like_a/b"/>
</dbReference>
<dbReference type="Gene3D" id="3.30.300.20">
    <property type="match status" value="1"/>
</dbReference>
<name>A0ABU4G0X3_9BACL</name>
<dbReference type="InterPro" id="IPR036102">
    <property type="entry name" value="OsmC/Ohrsf"/>
</dbReference>
<dbReference type="PANTHER" id="PTHR42830">
    <property type="entry name" value="OSMOTICALLY INDUCIBLE FAMILY PROTEIN"/>
    <property type="match status" value="1"/>
</dbReference>
<comment type="caution">
    <text evidence="1">The sequence shown here is derived from an EMBL/GenBank/DDBJ whole genome shotgun (WGS) entry which is preliminary data.</text>
</comment>
<protein>
    <submittedName>
        <fullName evidence="1">OsmC family protein</fullName>
    </submittedName>
</protein>
<dbReference type="EMBL" id="JAUBDH010000006">
    <property type="protein sequence ID" value="MDW0110614.1"/>
    <property type="molecule type" value="Genomic_DNA"/>
</dbReference>
<dbReference type="RefSeq" id="WP_317936172.1">
    <property type="nucleotide sequence ID" value="NZ_JAUBDH010000006.1"/>
</dbReference>
<dbReference type="InterPro" id="IPR003718">
    <property type="entry name" value="OsmC/Ohr_fam"/>
</dbReference>